<feature type="disulfide bond" evidence="6">
    <location>
        <begin position="108"/>
        <end position="122"/>
    </location>
</feature>
<reference evidence="8 9" key="1">
    <citation type="journal article" date="2017" name="BMC Biol.">
        <title>Genomic innovations, transcriptional plasticity and gene loss underlying the evolution and divergence of two highly polyphagous and invasive Helicoverpa pest species.</title>
        <authorList>
            <person name="Pearce S.L."/>
            <person name="Clarke D.F."/>
            <person name="East P.D."/>
            <person name="Elfekih S."/>
            <person name="Gordon K.H."/>
            <person name="Jermiin L.S."/>
            <person name="McGaughran A."/>
            <person name="Oakeshott J.G."/>
            <person name="Papanikolaou A."/>
            <person name="Perera O.P."/>
            <person name="Rane R.V."/>
            <person name="Richards S."/>
            <person name="Tay W.T."/>
            <person name="Walsh T.K."/>
            <person name="Anderson A."/>
            <person name="Anderson C.J."/>
            <person name="Asgari S."/>
            <person name="Board P.G."/>
            <person name="Bretschneider A."/>
            <person name="Campbell P.M."/>
            <person name="Chertemps T."/>
            <person name="Christeller J.T."/>
            <person name="Coppin C.W."/>
            <person name="Downes S.J."/>
            <person name="Duan G."/>
            <person name="Farnsworth C.A."/>
            <person name="Good R.T."/>
            <person name="Han L.B."/>
            <person name="Han Y.C."/>
            <person name="Hatje K."/>
            <person name="Horne I."/>
            <person name="Huang Y.P."/>
            <person name="Hughes D.S."/>
            <person name="Jacquin-Joly E."/>
            <person name="James W."/>
            <person name="Jhangiani S."/>
            <person name="Kollmar M."/>
            <person name="Kuwar S.S."/>
            <person name="Li S."/>
            <person name="Liu N.Y."/>
            <person name="Maibeche M.T."/>
            <person name="Miller J.R."/>
            <person name="Montagne N."/>
            <person name="Perry T."/>
            <person name="Qu J."/>
            <person name="Song S.V."/>
            <person name="Sutton G.G."/>
            <person name="Vogel H."/>
            <person name="Walenz B.P."/>
            <person name="Xu W."/>
            <person name="Zhang H.J."/>
            <person name="Zou Z."/>
            <person name="Batterham P."/>
            <person name="Edwards O.R."/>
            <person name="Feyereisen R."/>
            <person name="Gibbs R.A."/>
            <person name="Heckel D.G."/>
            <person name="McGrath A."/>
            <person name="Robin C."/>
            <person name="Scherer S.E."/>
            <person name="Worley K.C."/>
            <person name="Wu Y.D."/>
        </authorList>
    </citation>
    <scope>NUCLEOTIDE SEQUENCE [LARGE SCALE GENOMIC DNA]</scope>
    <source>
        <strain evidence="8">Harm_GR_Male_#8</strain>
        <tissue evidence="8">Whole organism</tissue>
    </source>
</reference>
<feature type="disulfide bond" evidence="6">
    <location>
        <begin position="175"/>
        <end position="187"/>
    </location>
</feature>
<accession>A0A2W1BZG3</accession>
<evidence type="ECO:0000256" key="5">
    <source>
        <dbReference type="ARBA" id="ARBA00023292"/>
    </source>
</evidence>
<feature type="disulfide bond" evidence="6">
    <location>
        <begin position="195"/>
        <end position="204"/>
    </location>
</feature>
<dbReference type="PANTHER" id="PTHR10574:SF406">
    <property type="entry name" value="LAMININ SUBUNIT ALPHA 5"/>
    <property type="match status" value="1"/>
</dbReference>
<evidence type="ECO:0000256" key="1">
    <source>
        <dbReference type="ARBA" id="ARBA00022729"/>
    </source>
</evidence>
<sequence>MRQLPLGLLNVSLDTAIPGLSRSEPALGVELCDCPRGYSASSCQTPAPGYWLPAPAVHMATVAGTIVISLEGDAQPCMCNGRATECHPETGECLNCTMGTGGPRCASCAAGHYGSPGAPGGCQACPCPERARNFADACVVHHGKVQCLCKPGYTGPECAGCAGGYRRAGGACVSCGCHAAGSHSPHCDAAGRCRCRDFATGMRCDQCRPYRTYMDEDGCRRMYFTKSY</sequence>
<dbReference type="PROSITE" id="PS01248">
    <property type="entry name" value="EGF_LAM_1"/>
    <property type="match status" value="1"/>
</dbReference>
<dbReference type="InterPro" id="IPR050440">
    <property type="entry name" value="Laminin/Netrin_ECM"/>
</dbReference>
<proteinExistence type="predicted"/>
<dbReference type="GO" id="GO:0048731">
    <property type="term" value="P:system development"/>
    <property type="evidence" value="ECO:0007669"/>
    <property type="project" value="UniProtKB-ARBA"/>
</dbReference>
<dbReference type="Gene3D" id="2.10.25.10">
    <property type="entry name" value="Laminin"/>
    <property type="match status" value="3"/>
</dbReference>
<keyword evidence="9" id="KW-1185">Reference proteome</keyword>
<dbReference type="Proteomes" id="UP000249218">
    <property type="component" value="Unassembled WGS sequence"/>
</dbReference>
<evidence type="ECO:0000313" key="9">
    <source>
        <dbReference type="Proteomes" id="UP000249218"/>
    </source>
</evidence>
<dbReference type="SMART" id="SM00180">
    <property type="entry name" value="EGF_Lam"/>
    <property type="match status" value="3"/>
</dbReference>
<dbReference type="InterPro" id="IPR002049">
    <property type="entry name" value="LE_dom"/>
</dbReference>
<feature type="domain" description="Laminin EGF-like" evidence="7">
    <location>
        <begin position="77"/>
        <end position="124"/>
    </location>
</feature>
<name>A0A2W1BZG3_HELAM</name>
<evidence type="ECO:0000256" key="6">
    <source>
        <dbReference type="PROSITE-ProRule" id="PRU00460"/>
    </source>
</evidence>
<keyword evidence="1" id="KW-0732">Signal</keyword>
<dbReference type="Pfam" id="PF00053">
    <property type="entry name" value="EGF_laminin"/>
    <property type="match status" value="3"/>
</dbReference>
<dbReference type="CDD" id="cd00055">
    <property type="entry name" value="EGF_Lam"/>
    <property type="match status" value="2"/>
</dbReference>
<keyword evidence="3 6" id="KW-1015">Disulfide bond</keyword>
<gene>
    <name evidence="8" type="primary">HaOG203610</name>
    <name evidence="8" type="ORF">B5X24_HaOG203610</name>
</gene>
<dbReference type="FunFam" id="2.10.25.10:FF:000188">
    <property type="entry name" value="Laminin subunit gamma 2"/>
    <property type="match status" value="1"/>
</dbReference>
<dbReference type="GO" id="GO:0009888">
    <property type="term" value="P:tissue development"/>
    <property type="evidence" value="ECO:0007669"/>
    <property type="project" value="TreeGrafter"/>
</dbReference>
<evidence type="ECO:0000259" key="7">
    <source>
        <dbReference type="PROSITE" id="PS50027"/>
    </source>
</evidence>
<dbReference type="EMBL" id="KZ149934">
    <property type="protein sequence ID" value="PZC77203.1"/>
    <property type="molecule type" value="Genomic_DNA"/>
</dbReference>
<dbReference type="SUPFAM" id="SSF57196">
    <property type="entry name" value="EGF/Laminin"/>
    <property type="match status" value="1"/>
</dbReference>
<comment type="caution">
    <text evidence="6">Lacks conserved residue(s) required for the propagation of feature annotation.</text>
</comment>
<dbReference type="PANTHER" id="PTHR10574">
    <property type="entry name" value="NETRIN/LAMININ-RELATED"/>
    <property type="match status" value="1"/>
</dbReference>
<evidence type="ECO:0000256" key="3">
    <source>
        <dbReference type="ARBA" id="ARBA00023157"/>
    </source>
</evidence>
<organism evidence="8 9">
    <name type="scientific">Helicoverpa armigera</name>
    <name type="common">Cotton bollworm</name>
    <name type="synonym">Heliothis armigera</name>
    <dbReference type="NCBI Taxonomy" id="29058"/>
    <lineage>
        <taxon>Eukaryota</taxon>
        <taxon>Metazoa</taxon>
        <taxon>Ecdysozoa</taxon>
        <taxon>Arthropoda</taxon>
        <taxon>Hexapoda</taxon>
        <taxon>Insecta</taxon>
        <taxon>Pterygota</taxon>
        <taxon>Neoptera</taxon>
        <taxon>Endopterygota</taxon>
        <taxon>Lepidoptera</taxon>
        <taxon>Glossata</taxon>
        <taxon>Ditrysia</taxon>
        <taxon>Noctuoidea</taxon>
        <taxon>Noctuidae</taxon>
        <taxon>Heliothinae</taxon>
        <taxon>Helicoverpa</taxon>
    </lineage>
</organism>
<keyword evidence="2" id="KW-0677">Repeat</keyword>
<evidence type="ECO:0000313" key="8">
    <source>
        <dbReference type="EMBL" id="PZC77203.1"/>
    </source>
</evidence>
<feature type="domain" description="Laminin EGF-like" evidence="7">
    <location>
        <begin position="175"/>
        <end position="221"/>
    </location>
</feature>
<feature type="disulfide bond" evidence="6">
    <location>
        <begin position="96"/>
        <end position="105"/>
    </location>
</feature>
<dbReference type="GO" id="GO:0009887">
    <property type="term" value="P:animal organ morphogenesis"/>
    <property type="evidence" value="ECO:0007669"/>
    <property type="project" value="TreeGrafter"/>
</dbReference>
<keyword evidence="5 6" id="KW-0424">Laminin EGF-like domain</keyword>
<dbReference type="AlphaFoldDB" id="A0A2W1BZG3"/>
<evidence type="ECO:0000256" key="2">
    <source>
        <dbReference type="ARBA" id="ARBA00022737"/>
    </source>
</evidence>
<evidence type="ECO:0000256" key="4">
    <source>
        <dbReference type="ARBA" id="ARBA00023180"/>
    </source>
</evidence>
<keyword evidence="4" id="KW-0325">Glycoprotein</keyword>
<dbReference type="OrthoDB" id="8545473at2759"/>
<protein>
    <recommendedName>
        <fullName evidence="7">Laminin EGF-like domain-containing protein</fullName>
    </recommendedName>
</protein>
<dbReference type="PROSITE" id="PS50027">
    <property type="entry name" value="EGF_LAM_2"/>
    <property type="match status" value="2"/>
</dbReference>
<dbReference type="GO" id="GO:0005604">
    <property type="term" value="C:basement membrane"/>
    <property type="evidence" value="ECO:0007669"/>
    <property type="project" value="UniProtKB-ARBA"/>
</dbReference>